<protein>
    <submittedName>
        <fullName evidence="14">Lipid A export ATP-binding/permease protein MsbA</fullName>
    </submittedName>
</protein>
<dbReference type="Gene3D" id="3.40.50.300">
    <property type="entry name" value="P-loop containing nucleotide triphosphate hydrolases"/>
    <property type="match status" value="1"/>
</dbReference>
<dbReference type="PANTHER" id="PTHR43394:SF1">
    <property type="entry name" value="ATP-BINDING CASSETTE SUB-FAMILY B MEMBER 10, MITOCHONDRIAL"/>
    <property type="match status" value="1"/>
</dbReference>
<keyword evidence="4 11" id="KW-0812">Transmembrane</keyword>
<dbReference type="AlphaFoldDB" id="A0A6F8PWX4"/>
<dbReference type="Gene3D" id="1.20.1560.10">
    <property type="entry name" value="ABC transporter type 1, transmembrane domain"/>
    <property type="match status" value="1"/>
</dbReference>
<dbReference type="Pfam" id="PF00005">
    <property type="entry name" value="ABC_tran"/>
    <property type="match status" value="1"/>
</dbReference>
<evidence type="ECO:0000256" key="11">
    <source>
        <dbReference type="SAM" id="Phobius"/>
    </source>
</evidence>
<organism evidence="14 15">
    <name type="scientific">Thiosulfatimonas sediminis</name>
    <dbReference type="NCBI Taxonomy" id="2675054"/>
    <lineage>
        <taxon>Bacteria</taxon>
        <taxon>Pseudomonadati</taxon>
        <taxon>Pseudomonadota</taxon>
        <taxon>Gammaproteobacteria</taxon>
        <taxon>Thiotrichales</taxon>
        <taxon>Piscirickettsiaceae</taxon>
        <taxon>Thiosulfatimonas</taxon>
    </lineage>
</organism>
<dbReference type="EMBL" id="AP021889">
    <property type="protein sequence ID" value="BBP46625.1"/>
    <property type="molecule type" value="Genomic_DNA"/>
</dbReference>
<dbReference type="PROSITE" id="PS00211">
    <property type="entry name" value="ABC_TRANSPORTER_1"/>
    <property type="match status" value="1"/>
</dbReference>
<dbReference type="PANTHER" id="PTHR43394">
    <property type="entry name" value="ATP-DEPENDENT PERMEASE MDL1, MITOCHONDRIAL"/>
    <property type="match status" value="1"/>
</dbReference>
<dbReference type="InterPro" id="IPR039421">
    <property type="entry name" value="Type_1_exporter"/>
</dbReference>
<dbReference type="GO" id="GO:0034040">
    <property type="term" value="F:ATPase-coupled lipid transmembrane transporter activity"/>
    <property type="evidence" value="ECO:0007669"/>
    <property type="project" value="InterPro"/>
</dbReference>
<dbReference type="KEGG" id="tse:THMIRHAS_19980"/>
<keyword evidence="7" id="KW-1278">Translocase</keyword>
<dbReference type="Proteomes" id="UP000501726">
    <property type="component" value="Chromosome"/>
</dbReference>
<dbReference type="InterPro" id="IPR003439">
    <property type="entry name" value="ABC_transporter-like_ATP-bd"/>
</dbReference>
<gene>
    <name evidence="14" type="primary">msbA</name>
    <name evidence="14" type="ORF">THMIRHAS_19980</name>
</gene>
<dbReference type="GO" id="GO:0005524">
    <property type="term" value="F:ATP binding"/>
    <property type="evidence" value="ECO:0007669"/>
    <property type="project" value="UniProtKB-KW"/>
</dbReference>
<evidence type="ECO:0000256" key="8">
    <source>
        <dbReference type="ARBA" id="ARBA00022989"/>
    </source>
</evidence>
<keyword evidence="5" id="KW-0547">Nucleotide-binding</keyword>
<evidence type="ECO:0000256" key="10">
    <source>
        <dbReference type="ARBA" id="ARBA00023136"/>
    </source>
</evidence>
<evidence type="ECO:0000313" key="15">
    <source>
        <dbReference type="Proteomes" id="UP000501726"/>
    </source>
</evidence>
<dbReference type="SMART" id="SM00382">
    <property type="entry name" value="AAA"/>
    <property type="match status" value="1"/>
</dbReference>
<feature type="transmembrane region" description="Helical" evidence="11">
    <location>
        <begin position="61"/>
        <end position="81"/>
    </location>
</feature>
<dbReference type="Pfam" id="PF00664">
    <property type="entry name" value="ABC_membrane"/>
    <property type="match status" value="1"/>
</dbReference>
<dbReference type="GO" id="GO:0015421">
    <property type="term" value="F:ABC-type oligopeptide transporter activity"/>
    <property type="evidence" value="ECO:0007669"/>
    <property type="project" value="TreeGrafter"/>
</dbReference>
<evidence type="ECO:0000256" key="5">
    <source>
        <dbReference type="ARBA" id="ARBA00022741"/>
    </source>
</evidence>
<keyword evidence="6 14" id="KW-0067">ATP-binding</keyword>
<dbReference type="SUPFAM" id="SSF52540">
    <property type="entry name" value="P-loop containing nucleoside triphosphate hydrolases"/>
    <property type="match status" value="1"/>
</dbReference>
<dbReference type="InterPro" id="IPR003593">
    <property type="entry name" value="AAA+_ATPase"/>
</dbReference>
<dbReference type="GO" id="GO:0016887">
    <property type="term" value="F:ATP hydrolysis activity"/>
    <property type="evidence" value="ECO:0007669"/>
    <property type="project" value="InterPro"/>
</dbReference>
<evidence type="ECO:0000259" key="13">
    <source>
        <dbReference type="PROSITE" id="PS50929"/>
    </source>
</evidence>
<keyword evidence="10 11" id="KW-0472">Membrane</keyword>
<dbReference type="SUPFAM" id="SSF90123">
    <property type="entry name" value="ABC transporter transmembrane region"/>
    <property type="match status" value="1"/>
</dbReference>
<dbReference type="RefSeq" id="WP_173273457.1">
    <property type="nucleotide sequence ID" value="NZ_AP021889.1"/>
</dbReference>
<proteinExistence type="predicted"/>
<accession>A0A6F8PWX4</accession>
<evidence type="ECO:0000256" key="4">
    <source>
        <dbReference type="ARBA" id="ARBA00022692"/>
    </source>
</evidence>
<dbReference type="InterPro" id="IPR027417">
    <property type="entry name" value="P-loop_NTPase"/>
</dbReference>
<keyword evidence="8 11" id="KW-1133">Transmembrane helix</keyword>
<evidence type="ECO:0000256" key="6">
    <source>
        <dbReference type="ARBA" id="ARBA00022840"/>
    </source>
</evidence>
<dbReference type="CDD" id="cd18552">
    <property type="entry name" value="ABC_6TM_MsbA_like"/>
    <property type="match status" value="1"/>
</dbReference>
<evidence type="ECO:0000256" key="2">
    <source>
        <dbReference type="ARBA" id="ARBA00022448"/>
    </source>
</evidence>
<feature type="domain" description="ABC transmembrane type-1" evidence="13">
    <location>
        <begin position="25"/>
        <end position="307"/>
    </location>
</feature>
<dbReference type="NCBIfam" id="TIGR02203">
    <property type="entry name" value="MsbA_lipidA"/>
    <property type="match status" value="1"/>
</dbReference>
<keyword evidence="3" id="KW-1003">Cell membrane</keyword>
<dbReference type="InterPro" id="IPR011527">
    <property type="entry name" value="ABC1_TM_dom"/>
</dbReference>
<feature type="domain" description="ABC transporter" evidence="12">
    <location>
        <begin position="339"/>
        <end position="574"/>
    </location>
</feature>
<feature type="transmembrane region" description="Helical" evidence="11">
    <location>
        <begin position="247"/>
        <end position="268"/>
    </location>
</feature>
<evidence type="ECO:0000256" key="9">
    <source>
        <dbReference type="ARBA" id="ARBA00023055"/>
    </source>
</evidence>
<evidence type="ECO:0000256" key="7">
    <source>
        <dbReference type="ARBA" id="ARBA00022967"/>
    </source>
</evidence>
<keyword evidence="15" id="KW-1185">Reference proteome</keyword>
<keyword evidence="9" id="KW-0445">Lipid transport</keyword>
<evidence type="ECO:0000256" key="3">
    <source>
        <dbReference type="ARBA" id="ARBA00022475"/>
    </source>
</evidence>
<dbReference type="InterPro" id="IPR017871">
    <property type="entry name" value="ABC_transporter-like_CS"/>
</dbReference>
<feature type="transmembrane region" description="Helical" evidence="11">
    <location>
        <begin position="153"/>
        <end position="179"/>
    </location>
</feature>
<dbReference type="InterPro" id="IPR036640">
    <property type="entry name" value="ABC1_TM_sf"/>
</dbReference>
<reference evidence="15" key="1">
    <citation type="submission" date="2019-11" db="EMBL/GenBank/DDBJ databases">
        <title>Isolation and characterization of two novel species in the genus Thiomicrorhabdus.</title>
        <authorList>
            <person name="Mochizuki J."/>
            <person name="Kojima H."/>
            <person name="Fukui M."/>
        </authorList>
    </citation>
    <scope>NUCLEOTIDE SEQUENCE [LARGE SCALE GENOMIC DNA]</scope>
    <source>
        <strain evidence="15">aks77</strain>
    </source>
</reference>
<evidence type="ECO:0000256" key="1">
    <source>
        <dbReference type="ARBA" id="ARBA00004651"/>
    </source>
</evidence>
<dbReference type="InterPro" id="IPR011917">
    <property type="entry name" value="ABC_transpr_lipidA"/>
</dbReference>
<dbReference type="GO" id="GO:0005886">
    <property type="term" value="C:plasma membrane"/>
    <property type="evidence" value="ECO:0007669"/>
    <property type="project" value="UniProtKB-SubCell"/>
</dbReference>
<evidence type="ECO:0000259" key="12">
    <source>
        <dbReference type="PROSITE" id="PS50893"/>
    </source>
</evidence>
<sequence>MFDRATLSLYRRLLRYVLPYKKLIAVTLLALIVIAVMEPATAWILKELVDESLIAKNPDSFVMMPLLLAGVFIIKGIADYFSKVFSQWIAQSAILDIRSAMYRKMQSLPYSTFQSYSTGRLMSKITYDVPQASNALSNAWVIIIRDSLTVVALVAYLLYISWQLTLLMLIIAPVVAFIIDKASRLMRNSSRNMQADMGQMTHQLEEGLNAYQDIKIYGAERYEQNRFQNTAKSLLINTLNVTKVSALNVPLVQILAAIALAVVVYIAMQMSAKDMFTPGELLSFITAMALTFEPIRRLTSINETVQKGMAAAESIFELLDLPDEANNGSHRFDSIDGEIVFKQLGFTYPNADTATFENFNLTIPAKKTTALVGQSGSGKSTLAHLIARFFEPTAGRITLDGYPLSEIELNHFRQNIAFVSQNIILFNDTLAANIAYGQSDIDQDKIIAAAKKAHAWEFIQNLPQGLNTNIGDNGDLLSGGQRQRISLARAFLKDAPILIMDEATSALDNQSEKKVQQAMDELRKERTVILIAHRLSTIENADQIVVLEHGKVIEQGKHSDLLVANGLYASLYEKGEQSGETI</sequence>
<dbReference type="PROSITE" id="PS50893">
    <property type="entry name" value="ABC_TRANSPORTER_2"/>
    <property type="match status" value="1"/>
</dbReference>
<comment type="subcellular location">
    <subcellularLocation>
        <location evidence="1">Cell membrane</location>
        <topology evidence="1">Multi-pass membrane protein</topology>
    </subcellularLocation>
</comment>
<keyword evidence="2" id="KW-0813">Transport</keyword>
<evidence type="ECO:0000313" key="14">
    <source>
        <dbReference type="EMBL" id="BBP46625.1"/>
    </source>
</evidence>
<dbReference type="FunFam" id="3.40.50.300:FF:000218">
    <property type="entry name" value="Multidrug ABC transporter ATP-binding protein"/>
    <property type="match status" value="1"/>
</dbReference>
<dbReference type="PROSITE" id="PS50929">
    <property type="entry name" value="ABC_TM1F"/>
    <property type="match status" value="1"/>
</dbReference>
<name>A0A6F8PWX4_9GAMM</name>